<accession>A0A545AUX5</accession>
<dbReference type="EMBL" id="VIRS01000006">
    <property type="protein sequence ID" value="TQS45148.1"/>
    <property type="molecule type" value="Genomic_DNA"/>
</dbReference>
<evidence type="ECO:0000259" key="3">
    <source>
        <dbReference type="PROSITE" id="PS50110"/>
    </source>
</evidence>
<dbReference type="SUPFAM" id="SSF52172">
    <property type="entry name" value="CheY-like"/>
    <property type="match status" value="1"/>
</dbReference>
<organism evidence="4 5">
    <name type="scientific">Cryptosporangium phraense</name>
    <dbReference type="NCBI Taxonomy" id="2593070"/>
    <lineage>
        <taxon>Bacteria</taxon>
        <taxon>Bacillati</taxon>
        <taxon>Actinomycetota</taxon>
        <taxon>Actinomycetes</taxon>
        <taxon>Cryptosporangiales</taxon>
        <taxon>Cryptosporangiaceae</taxon>
        <taxon>Cryptosporangium</taxon>
    </lineage>
</organism>
<proteinExistence type="predicted"/>
<feature type="domain" description="Response regulatory" evidence="3">
    <location>
        <begin position="99"/>
        <end position="220"/>
    </location>
</feature>
<dbReference type="CDD" id="cd17557">
    <property type="entry name" value="REC_Rcp-like"/>
    <property type="match status" value="1"/>
</dbReference>
<dbReference type="GO" id="GO:0000160">
    <property type="term" value="P:phosphorelay signal transduction system"/>
    <property type="evidence" value="ECO:0007669"/>
    <property type="project" value="InterPro"/>
</dbReference>
<feature type="modified residue" description="4-aspartylphosphate" evidence="1">
    <location>
        <position position="153"/>
    </location>
</feature>
<dbReference type="PANTHER" id="PTHR44520">
    <property type="entry name" value="RESPONSE REGULATOR RCP1-RELATED"/>
    <property type="match status" value="1"/>
</dbReference>
<evidence type="ECO:0000313" key="5">
    <source>
        <dbReference type="Proteomes" id="UP000317982"/>
    </source>
</evidence>
<comment type="caution">
    <text evidence="4">The sequence shown here is derived from an EMBL/GenBank/DDBJ whole genome shotgun (WGS) entry which is preliminary data.</text>
</comment>
<gene>
    <name evidence="4" type="ORF">FL583_11685</name>
</gene>
<dbReference type="Proteomes" id="UP000317982">
    <property type="component" value="Unassembled WGS sequence"/>
</dbReference>
<name>A0A545AUX5_9ACTN</name>
<dbReference type="Gene3D" id="3.40.50.2300">
    <property type="match status" value="1"/>
</dbReference>
<dbReference type="AlphaFoldDB" id="A0A545AUX5"/>
<keyword evidence="5" id="KW-1185">Reference proteome</keyword>
<evidence type="ECO:0000256" key="1">
    <source>
        <dbReference type="PROSITE-ProRule" id="PRU00169"/>
    </source>
</evidence>
<dbReference type="PROSITE" id="PS50110">
    <property type="entry name" value="RESPONSE_REGULATORY"/>
    <property type="match status" value="1"/>
</dbReference>
<evidence type="ECO:0000256" key="2">
    <source>
        <dbReference type="SAM" id="MobiDB-lite"/>
    </source>
</evidence>
<protein>
    <submittedName>
        <fullName evidence="4">Response regulator</fullName>
    </submittedName>
</protein>
<dbReference type="PANTHER" id="PTHR44520:SF2">
    <property type="entry name" value="RESPONSE REGULATOR RCP1"/>
    <property type="match status" value="1"/>
</dbReference>
<dbReference type="InterPro" id="IPR052893">
    <property type="entry name" value="TCS_response_regulator"/>
</dbReference>
<keyword evidence="1" id="KW-0597">Phosphoprotein</keyword>
<dbReference type="SMART" id="SM00448">
    <property type="entry name" value="REC"/>
    <property type="match status" value="1"/>
</dbReference>
<dbReference type="Pfam" id="PF00072">
    <property type="entry name" value="Response_reg"/>
    <property type="match status" value="1"/>
</dbReference>
<dbReference type="InParanoid" id="A0A545AUX5"/>
<evidence type="ECO:0000313" key="4">
    <source>
        <dbReference type="EMBL" id="TQS45148.1"/>
    </source>
</evidence>
<sequence>MCAAGFNHRRLAGRASGRSVASGGRVSALGRARVDGCLHGDGSVGRPASSGSRLVPVTARRERPANVLPSAHSPGARPSRWTSVPKVSRDSKSAGGAFEVLIVDDDPGDVLLIEEALAERRLHHRLHTAGDGVLALEFLRDSAQPRPDLILLDLNMPRMNGRELLGEVKADPALRAIPVVVLSTSAVTEDVTDSYGLRANAYVTKPVDFDDFVATVQHIDDFYLGVVRLPRSPGSHTA</sequence>
<reference evidence="4 5" key="1">
    <citation type="submission" date="2019-07" db="EMBL/GenBank/DDBJ databases">
        <title>Cryptosporangium phraense sp. nov., isolated from plant litter.</title>
        <authorList>
            <person name="Suriyachadkun C."/>
        </authorList>
    </citation>
    <scope>NUCLEOTIDE SEQUENCE [LARGE SCALE GENOMIC DNA]</scope>
    <source>
        <strain evidence="4 5">A-T 5661</strain>
    </source>
</reference>
<feature type="region of interest" description="Disordered" evidence="2">
    <location>
        <begin position="60"/>
        <end position="88"/>
    </location>
</feature>
<dbReference type="InterPro" id="IPR011006">
    <property type="entry name" value="CheY-like_superfamily"/>
</dbReference>
<dbReference type="OrthoDB" id="9793549at2"/>
<dbReference type="InterPro" id="IPR001789">
    <property type="entry name" value="Sig_transdc_resp-reg_receiver"/>
</dbReference>